<dbReference type="InterPro" id="IPR028250">
    <property type="entry name" value="DsbDN"/>
</dbReference>
<feature type="transmembrane region" description="Helical" evidence="9">
    <location>
        <begin position="353"/>
        <end position="376"/>
    </location>
</feature>
<dbReference type="Pfam" id="PF02683">
    <property type="entry name" value="DsbD_TM"/>
    <property type="match status" value="1"/>
</dbReference>
<keyword evidence="4" id="KW-0201">Cytochrome c-type biogenesis</keyword>
<dbReference type="EC" id="1.8.1.8" evidence="12"/>
<evidence type="ECO:0000256" key="4">
    <source>
        <dbReference type="ARBA" id="ARBA00022748"/>
    </source>
</evidence>
<dbReference type="InterPro" id="IPR036249">
    <property type="entry name" value="Thioredoxin-like_sf"/>
</dbReference>
<keyword evidence="13" id="KW-1185">Reference proteome</keyword>
<comment type="subcellular location">
    <subcellularLocation>
        <location evidence="1">Cell membrane</location>
        <topology evidence="1">Multi-pass membrane protein</topology>
    </subcellularLocation>
</comment>
<dbReference type="SUPFAM" id="SSF74863">
    <property type="entry name" value="Thiol:disulfide interchange protein DsbD, N-terminal domain (DsbD-alpha)"/>
    <property type="match status" value="1"/>
</dbReference>
<dbReference type="PROSITE" id="PS51352">
    <property type="entry name" value="THIOREDOXIN_2"/>
    <property type="match status" value="1"/>
</dbReference>
<dbReference type="NCBIfam" id="NF001419">
    <property type="entry name" value="PRK00293.1"/>
    <property type="match status" value="1"/>
</dbReference>
<dbReference type="Proteomes" id="UP000528964">
    <property type="component" value="Unassembled WGS sequence"/>
</dbReference>
<dbReference type="GO" id="GO:0047134">
    <property type="term" value="F:protein-disulfide reductase [NAD(P)H] activity"/>
    <property type="evidence" value="ECO:0007669"/>
    <property type="project" value="UniProtKB-EC"/>
</dbReference>
<evidence type="ECO:0000256" key="8">
    <source>
        <dbReference type="SAM" id="MobiDB-lite"/>
    </source>
</evidence>
<protein>
    <submittedName>
        <fullName evidence="12">Thiol:disulfide interchange protein DsbD</fullName>
        <ecNumber evidence="12">1.8.1.8</ecNumber>
    </submittedName>
</protein>
<keyword evidence="12" id="KW-0560">Oxidoreductase</keyword>
<dbReference type="EMBL" id="JACIDR010000005">
    <property type="protein sequence ID" value="MBB3974183.1"/>
    <property type="molecule type" value="Genomic_DNA"/>
</dbReference>
<feature type="compositionally biased region" description="Low complexity" evidence="8">
    <location>
        <begin position="164"/>
        <end position="173"/>
    </location>
</feature>
<feature type="transmembrane region" description="Helical" evidence="9">
    <location>
        <begin position="412"/>
        <end position="433"/>
    </location>
</feature>
<feature type="transmembrane region" description="Helical" evidence="9">
    <location>
        <begin position="233"/>
        <end position="257"/>
    </location>
</feature>
<dbReference type="SUPFAM" id="SSF52833">
    <property type="entry name" value="Thioredoxin-like"/>
    <property type="match status" value="1"/>
</dbReference>
<keyword evidence="3 9" id="KW-0812">Transmembrane</keyword>
<dbReference type="PANTHER" id="PTHR32234:SF0">
    <property type="entry name" value="THIOL:DISULFIDE INTERCHANGE PROTEIN DSBD"/>
    <property type="match status" value="1"/>
</dbReference>
<dbReference type="GO" id="GO:0045454">
    <property type="term" value="P:cell redox homeostasis"/>
    <property type="evidence" value="ECO:0007669"/>
    <property type="project" value="TreeGrafter"/>
</dbReference>
<evidence type="ECO:0000256" key="6">
    <source>
        <dbReference type="ARBA" id="ARBA00023136"/>
    </source>
</evidence>
<feature type="signal peptide" evidence="10">
    <location>
        <begin position="1"/>
        <end position="24"/>
    </location>
</feature>
<keyword evidence="7" id="KW-0676">Redox-active center</keyword>
<feature type="transmembrane region" description="Helical" evidence="9">
    <location>
        <begin position="312"/>
        <end position="341"/>
    </location>
</feature>
<feature type="transmembrane region" description="Helical" evidence="9">
    <location>
        <begin position="445"/>
        <end position="465"/>
    </location>
</feature>
<evidence type="ECO:0000256" key="7">
    <source>
        <dbReference type="ARBA" id="ARBA00023284"/>
    </source>
</evidence>
<feature type="transmembrane region" description="Helical" evidence="9">
    <location>
        <begin position="191"/>
        <end position="221"/>
    </location>
</feature>
<evidence type="ECO:0000256" key="10">
    <source>
        <dbReference type="SAM" id="SignalP"/>
    </source>
</evidence>
<evidence type="ECO:0000259" key="11">
    <source>
        <dbReference type="PROSITE" id="PS51352"/>
    </source>
</evidence>
<keyword evidence="5 9" id="KW-1133">Transmembrane helix</keyword>
<dbReference type="GO" id="GO:0005886">
    <property type="term" value="C:plasma membrane"/>
    <property type="evidence" value="ECO:0007669"/>
    <property type="project" value="UniProtKB-SubCell"/>
</dbReference>
<evidence type="ECO:0000256" key="2">
    <source>
        <dbReference type="ARBA" id="ARBA00022475"/>
    </source>
</evidence>
<dbReference type="InterPro" id="IPR017937">
    <property type="entry name" value="Thioredoxin_CS"/>
</dbReference>
<dbReference type="RefSeq" id="WP_246398510.1">
    <property type="nucleotide sequence ID" value="NZ_JACIDR010000005.1"/>
</dbReference>
<reference evidence="12 13" key="1">
    <citation type="submission" date="2020-08" db="EMBL/GenBank/DDBJ databases">
        <title>Genomic Encyclopedia of Type Strains, Phase IV (KMG-IV): sequencing the most valuable type-strain genomes for metagenomic binning, comparative biology and taxonomic classification.</title>
        <authorList>
            <person name="Goeker M."/>
        </authorList>
    </citation>
    <scope>NUCLEOTIDE SEQUENCE [LARGE SCALE GENOMIC DNA]</scope>
    <source>
        <strain evidence="12 13">DSM 25481</strain>
    </source>
</reference>
<evidence type="ECO:0000256" key="5">
    <source>
        <dbReference type="ARBA" id="ARBA00022989"/>
    </source>
</evidence>
<feature type="transmembrane region" description="Helical" evidence="9">
    <location>
        <begin position="269"/>
        <end position="291"/>
    </location>
</feature>
<keyword evidence="10" id="KW-0732">Signal</keyword>
<dbReference type="InterPro" id="IPR013766">
    <property type="entry name" value="Thioredoxin_domain"/>
</dbReference>
<evidence type="ECO:0000313" key="12">
    <source>
        <dbReference type="EMBL" id="MBB3974183.1"/>
    </source>
</evidence>
<feature type="chain" id="PRO_5030903382" evidence="10">
    <location>
        <begin position="25"/>
        <end position="606"/>
    </location>
</feature>
<feature type="transmembrane region" description="Helical" evidence="9">
    <location>
        <begin position="388"/>
        <end position="406"/>
    </location>
</feature>
<dbReference type="InterPro" id="IPR036929">
    <property type="entry name" value="DsbDN_sf"/>
</dbReference>
<feature type="region of interest" description="Disordered" evidence="8">
    <location>
        <begin position="150"/>
        <end position="175"/>
    </location>
</feature>
<organism evidence="12 13">
    <name type="scientific">Hansschlegelia beijingensis</name>
    <dbReference type="NCBI Taxonomy" id="1133344"/>
    <lineage>
        <taxon>Bacteria</taxon>
        <taxon>Pseudomonadati</taxon>
        <taxon>Pseudomonadota</taxon>
        <taxon>Alphaproteobacteria</taxon>
        <taxon>Hyphomicrobiales</taxon>
        <taxon>Methylopilaceae</taxon>
        <taxon>Hansschlegelia</taxon>
    </lineage>
</organism>
<dbReference type="PROSITE" id="PS00194">
    <property type="entry name" value="THIOREDOXIN_1"/>
    <property type="match status" value="1"/>
</dbReference>
<evidence type="ECO:0000256" key="9">
    <source>
        <dbReference type="SAM" id="Phobius"/>
    </source>
</evidence>
<dbReference type="Gene3D" id="3.40.30.10">
    <property type="entry name" value="Glutaredoxin"/>
    <property type="match status" value="1"/>
</dbReference>
<evidence type="ECO:0000256" key="1">
    <source>
        <dbReference type="ARBA" id="ARBA00004651"/>
    </source>
</evidence>
<proteinExistence type="predicted"/>
<keyword evidence="6 9" id="KW-0472">Membrane</keyword>
<dbReference type="PANTHER" id="PTHR32234">
    <property type="entry name" value="THIOL:DISULFIDE INTERCHANGE PROTEIN DSBD"/>
    <property type="match status" value="1"/>
</dbReference>
<dbReference type="Pfam" id="PF11412">
    <property type="entry name" value="DsbD_N"/>
    <property type="match status" value="1"/>
</dbReference>
<gene>
    <name evidence="12" type="ORF">GGR24_002864</name>
</gene>
<feature type="domain" description="Thioredoxin" evidence="11">
    <location>
        <begin position="472"/>
        <end position="601"/>
    </location>
</feature>
<dbReference type="InterPro" id="IPR003834">
    <property type="entry name" value="Cyt_c_assmbl_TM_dom"/>
</dbReference>
<keyword evidence="2" id="KW-1003">Cell membrane</keyword>
<accession>A0A7W6CZW9</accession>
<dbReference type="Gene3D" id="2.60.40.1250">
    <property type="entry name" value="Thiol:disulfide interchange protein DsbD, N-terminal domain"/>
    <property type="match status" value="1"/>
</dbReference>
<dbReference type="Pfam" id="PF13899">
    <property type="entry name" value="Thioredoxin_7"/>
    <property type="match status" value="1"/>
</dbReference>
<comment type="caution">
    <text evidence="12">The sequence shown here is derived from an EMBL/GenBank/DDBJ whole genome shotgun (WGS) entry which is preliminary data.</text>
</comment>
<sequence>MSFDRFVVAAGMALSIITSTAAYGAVDAPPPAEEAISLTASRASDGMLKLSWTLAPGVYLYRDKIAATSGGRPVPVDTPSPKSKGDPAFGVVEIYDASFTGLIKDRLVDASLPLEVTYQGCAERGICYPPVTQQINVAEIEQPGAPTFLTSRPAPTAADDRAAAESSPSPRIATPSSTLGIGSDLRGDLTIVLATFFGLGLLLALTPCVYPMIPILVGVLARSGEALSPRRGLALSLAYVMAMASAYAALGVAAAWTGQNLQTTLQTPAALTVASLVFVGLALSMFDVFQLQAPSAIASRIAPFGSRARGSVLGAASLGFVSALIVGPCVTPPLAAALVYVAQTGEVARGSSALFALGLGMGAPLVAVGVFGAKILPKSGGWLTGIKHGFGVVFLGVAIALVGRVAPPALTLTLWALLAIGLGVFLGAFEAVGGDAAAGRRLSKTAGVAAVVYGATLVVGAASGADDALRPLSRLAVARAQSETHSTGVTVDNAEGLAAALKEARASGRPSLVLFTADWCAACAENEAAMEASGAVQARLQDFAVIRVDVTDNDPDAKAVMKDQRVVGPPTALLYDRMGAELPGLRSIGAIDLEVFQENLRRASGG</sequence>
<evidence type="ECO:0000256" key="3">
    <source>
        <dbReference type="ARBA" id="ARBA00022692"/>
    </source>
</evidence>
<name>A0A7W6CZW9_9HYPH</name>
<dbReference type="GO" id="GO:0017004">
    <property type="term" value="P:cytochrome complex assembly"/>
    <property type="evidence" value="ECO:0007669"/>
    <property type="project" value="UniProtKB-KW"/>
</dbReference>
<evidence type="ECO:0000313" key="13">
    <source>
        <dbReference type="Proteomes" id="UP000528964"/>
    </source>
</evidence>
<dbReference type="AlphaFoldDB" id="A0A7W6CZW9"/>